<evidence type="ECO:0000313" key="2">
    <source>
        <dbReference type="Proteomes" id="UP001148662"/>
    </source>
</evidence>
<proteinExistence type="predicted"/>
<keyword evidence="2" id="KW-1185">Reference proteome</keyword>
<gene>
    <name evidence="1" type="ORF">NM688_g1851</name>
</gene>
<sequence length="990" mass="110781">MHLIRMSLVNGPLELPTVTRRRPAQLPRYKYKLKQLDMTVVYEATARRLVDMLSLFAEVDNLTLRCVFTDTVHATEFEEPAAKALNIGTTLCRTLVIDGRYPISYRIEPALCYTFLTSLEVKFPKLQDIPSVFNMIVAAAHCLDNLTLHLDSRTPALEWRDLELVSWKSLHRLSLIVEVMSGSHPFYFGPLPTLLSYFPDTISRITLTLDESWWTIDRLEDLGWKDLEAGLLRFGSLKAVTMRLTPFAVDRVLPQRYALPRDAENMVYTKRMHGVAFVPLFRSFSEGSTLRFAIHFMTVTSRRTCRHLRQHAVGQTFAGLIFGRRGTVERTERIPPLTGKIYSICGNSRKDYGTASRYYRTCRRGYWIHDRRQSSSHAKSHDSLYPSRLSLSITMPFRKSCSSSRSSRESSSSSSSTPSSITSATPSSIAPSSTVATTVNNTPAPCDPSSKEAGPQTNNAHKEPEDQLTDRDPVLKRRITTGIMRRSTILPPPEPPKLHQVPQRSPFGALLSRTLPHYTGPHPVGVCDIEIPVPRQTFGTFRHKSMPDSEAGLAMDTVLFSLFYPCELPEKPSPVVWFPKLSQTIDGFLKMAKRTPNVWYRTLAYPLAAAAIHGTTFPAAKDAPLAVPPSTPPDSSAMPHSSHIATPEGNRWPLMIFSHGVGCSRLMYSAFCGEMASRGYIVAALEHRDGTSPSSTIAAADGTMTVVDWVQWSDLFWPELDEQPTDDTILRHEQIKFRLAEVEAVIDIMKRWSSGEPPLCYSVDPPDFDWERWRFVDANRPVMAGHSLGGSAALAASSRLSIGFRSVVVFDPATQRLEPWSSPVPHPLLVVNSEEFTIGREFVIFTEQITRTVTTEMQVYSIGGATHPSFSDVFLILPTAINRLTGLTAPAASVIARAVHATEQFLAGEDGHSGRVSFEEMYRDEEERRQKMRVAAAEKASQRSKRTLGLKKKRNYSREDGQGVELKEKGKGGKLYRPVGKPGQLAFHRL</sequence>
<accession>A0ACC1TAI7</accession>
<dbReference type="EMBL" id="JANHOG010000215">
    <property type="protein sequence ID" value="KAJ3556747.1"/>
    <property type="molecule type" value="Genomic_DNA"/>
</dbReference>
<organism evidence="1 2">
    <name type="scientific">Phlebia brevispora</name>
    <dbReference type="NCBI Taxonomy" id="194682"/>
    <lineage>
        <taxon>Eukaryota</taxon>
        <taxon>Fungi</taxon>
        <taxon>Dikarya</taxon>
        <taxon>Basidiomycota</taxon>
        <taxon>Agaricomycotina</taxon>
        <taxon>Agaricomycetes</taxon>
        <taxon>Polyporales</taxon>
        <taxon>Meruliaceae</taxon>
        <taxon>Phlebia</taxon>
    </lineage>
</organism>
<protein>
    <submittedName>
        <fullName evidence="1">Uncharacterized protein</fullName>
    </submittedName>
</protein>
<name>A0ACC1TAI7_9APHY</name>
<evidence type="ECO:0000313" key="1">
    <source>
        <dbReference type="EMBL" id="KAJ3556747.1"/>
    </source>
</evidence>
<dbReference type="Proteomes" id="UP001148662">
    <property type="component" value="Unassembled WGS sequence"/>
</dbReference>
<reference evidence="1" key="1">
    <citation type="submission" date="2022-07" db="EMBL/GenBank/DDBJ databases">
        <title>Genome Sequence of Phlebia brevispora.</title>
        <authorList>
            <person name="Buettner E."/>
        </authorList>
    </citation>
    <scope>NUCLEOTIDE SEQUENCE</scope>
    <source>
        <strain evidence="1">MPL23</strain>
    </source>
</reference>
<comment type="caution">
    <text evidence="1">The sequence shown here is derived from an EMBL/GenBank/DDBJ whole genome shotgun (WGS) entry which is preliminary data.</text>
</comment>